<proteinExistence type="predicted"/>
<keyword evidence="3 6" id="KW-0812">Transmembrane</keyword>
<keyword evidence="8" id="KW-1185">Reference proteome</keyword>
<feature type="transmembrane region" description="Helical" evidence="6">
    <location>
        <begin position="81"/>
        <end position="98"/>
    </location>
</feature>
<evidence type="ECO:0000256" key="4">
    <source>
        <dbReference type="ARBA" id="ARBA00022989"/>
    </source>
</evidence>
<gene>
    <name evidence="7" type="ORF">ABVV53_11575</name>
</gene>
<reference evidence="7 8" key="1">
    <citation type="submission" date="2024-07" db="EMBL/GenBank/DDBJ databases">
        <title>Novosphingobium kalidii RD2P27.</title>
        <authorList>
            <person name="Sun J.-Q."/>
        </authorList>
    </citation>
    <scope>NUCLEOTIDE SEQUENCE [LARGE SCALE GENOMIC DNA]</scope>
    <source>
        <strain evidence="7 8">RD2P27</strain>
    </source>
</reference>
<evidence type="ECO:0000313" key="7">
    <source>
        <dbReference type="EMBL" id="MET1756090.1"/>
    </source>
</evidence>
<keyword evidence="2" id="KW-1003">Cell membrane</keyword>
<name>A0ABV2D317_9SPHN</name>
<feature type="transmembrane region" description="Helical" evidence="6">
    <location>
        <begin position="110"/>
        <end position="132"/>
    </location>
</feature>
<dbReference type="InterPro" id="IPR019108">
    <property type="entry name" value="Caa3_assmbl_CtaG-rel"/>
</dbReference>
<dbReference type="Pfam" id="PF09678">
    <property type="entry name" value="Caa3_CtaG"/>
    <property type="match status" value="2"/>
</dbReference>
<feature type="transmembrane region" description="Helical" evidence="6">
    <location>
        <begin position="27"/>
        <end position="45"/>
    </location>
</feature>
<dbReference type="EMBL" id="JBEWLY010000018">
    <property type="protein sequence ID" value="MET1756090.1"/>
    <property type="molecule type" value="Genomic_DNA"/>
</dbReference>
<protein>
    <submittedName>
        <fullName evidence="7">Cytochrome c oxidase assembly protein</fullName>
    </submittedName>
</protein>
<evidence type="ECO:0000256" key="5">
    <source>
        <dbReference type="ARBA" id="ARBA00023136"/>
    </source>
</evidence>
<dbReference type="RefSeq" id="WP_353984582.1">
    <property type="nucleotide sequence ID" value="NZ_JBEWLY010000018.1"/>
</dbReference>
<comment type="caution">
    <text evidence="7">The sequence shown here is derived from an EMBL/GenBank/DDBJ whole genome shotgun (WGS) entry which is preliminary data.</text>
</comment>
<dbReference type="Proteomes" id="UP001548713">
    <property type="component" value="Unassembled WGS sequence"/>
</dbReference>
<accession>A0ABV2D317</accession>
<keyword evidence="5 6" id="KW-0472">Membrane</keyword>
<evidence type="ECO:0000256" key="2">
    <source>
        <dbReference type="ARBA" id="ARBA00022475"/>
    </source>
</evidence>
<evidence type="ECO:0000256" key="1">
    <source>
        <dbReference type="ARBA" id="ARBA00004651"/>
    </source>
</evidence>
<organism evidence="7 8">
    <name type="scientific">Novosphingobium kalidii</name>
    <dbReference type="NCBI Taxonomy" id="3230299"/>
    <lineage>
        <taxon>Bacteria</taxon>
        <taxon>Pseudomonadati</taxon>
        <taxon>Pseudomonadota</taxon>
        <taxon>Alphaproteobacteria</taxon>
        <taxon>Sphingomonadales</taxon>
        <taxon>Sphingomonadaceae</taxon>
        <taxon>Novosphingobium</taxon>
    </lineage>
</organism>
<comment type="subcellular location">
    <subcellularLocation>
        <location evidence="1">Cell membrane</location>
        <topology evidence="1">Multi-pass membrane protein</topology>
    </subcellularLocation>
</comment>
<keyword evidence="4 6" id="KW-1133">Transmembrane helix</keyword>
<evidence type="ECO:0000256" key="6">
    <source>
        <dbReference type="SAM" id="Phobius"/>
    </source>
</evidence>
<evidence type="ECO:0000256" key="3">
    <source>
        <dbReference type="ARBA" id="ARBA00022692"/>
    </source>
</evidence>
<evidence type="ECO:0000313" key="8">
    <source>
        <dbReference type="Proteomes" id="UP001548713"/>
    </source>
</evidence>
<feature type="transmembrane region" description="Helical" evidence="6">
    <location>
        <begin position="157"/>
        <end position="178"/>
    </location>
</feature>
<sequence length="191" mass="20600">MAGWLFLILAFVSPLCALSSALFSARAVHHVLLVAIAAPLLARAFPAERESGLALPFAVSALTLWLWHAPPLYTAALNDNAIYWLMQVSLLGTAWWFWRSVFAAQDVLPAALLTVAAAIGQMGLLGALLTFAPDPLYAHHLTAPLAFGLTPLQDQQLAGLIMWVPAMAPYLLIAIWMARRAWSGNLAQCAS</sequence>
<feature type="transmembrane region" description="Helical" evidence="6">
    <location>
        <begin position="52"/>
        <end position="69"/>
    </location>
</feature>